<sequence>MKNNIRRNSANDLYNVYSGSVELLDYKNDYKFTEGINDIANFENCLWLFDIILDEQANLNSDVQIWHLGRVIQDSFTLICKNESGHRIAQVQNLQKDFYFDDITIIKKDNVFCLPNEQNNY</sequence>
<keyword evidence="3" id="KW-1185">Reference proteome</keyword>
<dbReference type="Proteomes" id="UP000628669">
    <property type="component" value="Unassembled WGS sequence"/>
</dbReference>
<dbReference type="Pfam" id="PF21781">
    <property type="entry name" value="DUF6876"/>
    <property type="match status" value="1"/>
</dbReference>
<gene>
    <name evidence="2" type="ORF">JHL15_02640</name>
</gene>
<evidence type="ECO:0000313" key="2">
    <source>
        <dbReference type="EMBL" id="MBK1894652.1"/>
    </source>
</evidence>
<evidence type="ECO:0000313" key="3">
    <source>
        <dbReference type="Proteomes" id="UP000628669"/>
    </source>
</evidence>
<organism evidence="2 3">
    <name type="scientific">Chryseobacterium paridis</name>
    <dbReference type="NCBI Taxonomy" id="2800328"/>
    <lineage>
        <taxon>Bacteria</taxon>
        <taxon>Pseudomonadati</taxon>
        <taxon>Bacteroidota</taxon>
        <taxon>Flavobacteriia</taxon>
        <taxon>Flavobacteriales</taxon>
        <taxon>Weeksellaceae</taxon>
        <taxon>Chryseobacterium group</taxon>
        <taxon>Chryseobacterium</taxon>
    </lineage>
</organism>
<reference evidence="3" key="1">
    <citation type="submission" date="2021-01" db="EMBL/GenBank/DDBJ databases">
        <title>Genome public.</title>
        <authorList>
            <person name="Liu C."/>
            <person name="Sun Q."/>
        </authorList>
    </citation>
    <scope>NUCLEOTIDE SEQUENCE [LARGE SCALE GENOMIC DNA]</scope>
    <source>
        <strain evidence="3">YIM B02567</strain>
    </source>
</reference>
<accession>A0ABS1FQG1</accession>
<dbReference type="InterPro" id="IPR049241">
    <property type="entry name" value="DUF6876"/>
</dbReference>
<dbReference type="RefSeq" id="WP_200242469.1">
    <property type="nucleotide sequence ID" value="NZ_JAENHK010000001.1"/>
</dbReference>
<protein>
    <recommendedName>
        <fullName evidence="1">DUF6876 domain-containing protein</fullName>
    </recommendedName>
</protein>
<dbReference type="EMBL" id="JAENHK010000001">
    <property type="protein sequence ID" value="MBK1894652.1"/>
    <property type="molecule type" value="Genomic_DNA"/>
</dbReference>
<evidence type="ECO:0000259" key="1">
    <source>
        <dbReference type="Pfam" id="PF21781"/>
    </source>
</evidence>
<feature type="domain" description="DUF6876" evidence="1">
    <location>
        <begin position="16"/>
        <end position="117"/>
    </location>
</feature>
<comment type="caution">
    <text evidence="2">The sequence shown here is derived from an EMBL/GenBank/DDBJ whole genome shotgun (WGS) entry which is preliminary data.</text>
</comment>
<proteinExistence type="predicted"/>
<name>A0ABS1FQG1_9FLAO</name>